<proteinExistence type="predicted"/>
<feature type="transmembrane region" description="Helical" evidence="2">
    <location>
        <begin position="20"/>
        <end position="42"/>
    </location>
</feature>
<dbReference type="EMBL" id="NHON01000071">
    <property type="protein sequence ID" value="OWJ64021.1"/>
    <property type="molecule type" value="Genomic_DNA"/>
</dbReference>
<sequence>MTHGLSAPPRRAFQTQVSGVADKILFGGAFVLGAGLIVGLKLTDARQWLISLGIVVCMLGYVLICLSIQIAQIREDIVADNVYYLGFLYTLTSLGMALYQVASVQDDRLIEDLLSNFGIALLSTILGIFLRVMVSQIRRDPVEVEREARLELVEAATRLKGEFRDIIVQFNDFRTEMTQILREGAELTIRQQGEALRQYGETLGTEIRSVAERVSTDLAAPLASGAEDVGRATDALRSRADELAQQLSASAAELRKSAGSFTKALDDSSRRAGALAERFAEETGRVHGQAVDASGTLVTQLALLRTDLGRLRDTMAQQSEALRELGAQIDQGTQAEAGTGGEPAPPRGRWRRP</sequence>
<feature type="transmembrane region" description="Helical" evidence="2">
    <location>
        <begin position="82"/>
        <end position="102"/>
    </location>
</feature>
<keyword evidence="2" id="KW-0472">Membrane</keyword>
<dbReference type="AlphaFoldDB" id="A0A211ZFH6"/>
<dbReference type="Proteomes" id="UP000196655">
    <property type="component" value="Unassembled WGS sequence"/>
</dbReference>
<evidence type="ECO:0000313" key="4">
    <source>
        <dbReference type="Proteomes" id="UP000196655"/>
    </source>
</evidence>
<dbReference type="RefSeq" id="WP_088154769.1">
    <property type="nucleotide sequence ID" value="NZ_NHON01000071.1"/>
</dbReference>
<comment type="caution">
    <text evidence="3">The sequence shown here is derived from an EMBL/GenBank/DDBJ whole genome shotgun (WGS) entry which is preliminary data.</text>
</comment>
<feature type="region of interest" description="Disordered" evidence="1">
    <location>
        <begin position="327"/>
        <end position="353"/>
    </location>
</feature>
<evidence type="ECO:0000313" key="3">
    <source>
        <dbReference type="EMBL" id="OWJ64021.1"/>
    </source>
</evidence>
<keyword evidence="2" id="KW-0812">Transmembrane</keyword>
<protein>
    <submittedName>
        <fullName evidence="3">Uncharacterized protein</fullName>
    </submittedName>
</protein>
<evidence type="ECO:0000256" key="1">
    <source>
        <dbReference type="SAM" id="MobiDB-lite"/>
    </source>
</evidence>
<organism evidence="3 4">
    <name type="scientific">Inquilinus limosus</name>
    <dbReference type="NCBI Taxonomy" id="171674"/>
    <lineage>
        <taxon>Bacteria</taxon>
        <taxon>Pseudomonadati</taxon>
        <taxon>Pseudomonadota</taxon>
        <taxon>Alphaproteobacteria</taxon>
        <taxon>Rhodospirillales</taxon>
        <taxon>Rhodospirillaceae</taxon>
        <taxon>Inquilinus</taxon>
    </lineage>
</organism>
<dbReference type="Gene3D" id="1.20.120.20">
    <property type="entry name" value="Apolipoprotein"/>
    <property type="match status" value="1"/>
</dbReference>
<dbReference type="OrthoDB" id="7539266at2"/>
<gene>
    <name evidence="3" type="ORF">BWR60_26835</name>
</gene>
<feature type="transmembrane region" description="Helical" evidence="2">
    <location>
        <begin position="48"/>
        <end position="70"/>
    </location>
</feature>
<accession>A0A211ZFH6</accession>
<feature type="transmembrane region" description="Helical" evidence="2">
    <location>
        <begin position="114"/>
        <end position="134"/>
    </location>
</feature>
<evidence type="ECO:0000256" key="2">
    <source>
        <dbReference type="SAM" id="Phobius"/>
    </source>
</evidence>
<keyword evidence="4" id="KW-1185">Reference proteome</keyword>
<keyword evidence="2" id="KW-1133">Transmembrane helix</keyword>
<name>A0A211ZFH6_9PROT</name>
<reference evidence="4" key="1">
    <citation type="submission" date="2017-05" db="EMBL/GenBank/DDBJ databases">
        <authorList>
            <person name="Macchi M."/>
            <person name="Festa S."/>
            <person name="Coppotelli B.M."/>
            <person name="Morelli I.S."/>
        </authorList>
    </citation>
    <scope>NUCLEOTIDE SEQUENCE [LARGE SCALE GENOMIC DNA]</scope>
    <source>
        <strain evidence="4">I</strain>
    </source>
</reference>